<proteinExistence type="predicted"/>
<feature type="domain" description="Beta-ketoacyl-[acyl-carrier-protein] synthase III N-terminal" evidence="4">
    <location>
        <begin position="142"/>
        <end position="213"/>
    </location>
</feature>
<reference evidence="5 6" key="1">
    <citation type="submission" date="2024-09" db="EMBL/GenBank/DDBJ databases">
        <title>Floridaenema gen nov. (Aerosakkonemataceae, Aerosakkonematales ord. nov., Cyanobacteria) from benthic tropical and subtropical fresh waters, with the description of four new species.</title>
        <authorList>
            <person name="Moretto J.A."/>
            <person name="Berthold D.E."/>
            <person name="Lefler F.W."/>
            <person name="Huang I.-S."/>
            <person name="Laughinghouse H. IV."/>
        </authorList>
    </citation>
    <scope>NUCLEOTIDE SEQUENCE [LARGE SCALE GENOMIC DNA]</scope>
    <source>
        <strain evidence="5 6">BLCC-F167</strain>
    </source>
</reference>
<evidence type="ECO:0000313" key="6">
    <source>
        <dbReference type="Proteomes" id="UP001576780"/>
    </source>
</evidence>
<feature type="domain" description="Beta-ketoacyl-[acyl-carrier-protein] synthase III C-terminal" evidence="3">
    <location>
        <begin position="266"/>
        <end position="354"/>
    </location>
</feature>
<keyword evidence="1" id="KW-0808">Transferase</keyword>
<dbReference type="InterPro" id="IPR013751">
    <property type="entry name" value="ACP_syn_III_N"/>
</dbReference>
<accession>A0ABV4WWN0</accession>
<sequence length="384" mass="41877">MYQPVGIRSVAVSFPSVVRTNDYFRQNYPELVEKAEQKSLARAFSPLEFTTTNQEVDLWTQEMMPYLSDPFRGIIERRVLSSTESSLTLEYDAASQAIEAAKLSPEEIDVMLVTSLFPEKVVPGDAAFLAGKLGLRGAAWNLESTCTSALVALQTACALIKAGEYRNVLVVLSTTFSRFVDENDTFSFLMGDGAGAFVVTSLEANQGVLNTKIIHTAETCNAFFNEFAIDSQGNPRTFIRVGKDANKMLRDLFVKFCRNCCEDVIANAGITLDQVDFFVSNTNTAWYSSVYTKALGIDPKRTINLNSVYANIGAASPIANLYHAAQLGKIRENDLVLIYTFGGTSNAGATLIRWGDVALGPLPATSPSLMKVMAGTTITVPKNQ</sequence>
<dbReference type="Proteomes" id="UP001576780">
    <property type="component" value="Unassembled WGS sequence"/>
</dbReference>
<dbReference type="EMBL" id="JBHFNT010000311">
    <property type="protein sequence ID" value="MFB2839517.1"/>
    <property type="molecule type" value="Genomic_DNA"/>
</dbReference>
<dbReference type="InterPro" id="IPR013747">
    <property type="entry name" value="ACP_syn_III_C"/>
</dbReference>
<dbReference type="Gene3D" id="3.40.47.10">
    <property type="match status" value="1"/>
</dbReference>
<dbReference type="Pfam" id="PF08541">
    <property type="entry name" value="ACP_syn_III_C"/>
    <property type="match status" value="1"/>
</dbReference>
<name>A0ABV4WWN0_9CYAN</name>
<evidence type="ECO:0000256" key="1">
    <source>
        <dbReference type="ARBA" id="ARBA00022679"/>
    </source>
</evidence>
<dbReference type="PANTHER" id="PTHR34069">
    <property type="entry name" value="3-OXOACYL-[ACYL-CARRIER-PROTEIN] SYNTHASE 3"/>
    <property type="match status" value="1"/>
</dbReference>
<comment type="caution">
    <text evidence="5">The sequence shown here is derived from an EMBL/GenBank/DDBJ whole genome shotgun (WGS) entry which is preliminary data.</text>
</comment>
<keyword evidence="2" id="KW-0012">Acyltransferase</keyword>
<dbReference type="InterPro" id="IPR016039">
    <property type="entry name" value="Thiolase-like"/>
</dbReference>
<evidence type="ECO:0000313" key="5">
    <source>
        <dbReference type="EMBL" id="MFB2839517.1"/>
    </source>
</evidence>
<keyword evidence="6" id="KW-1185">Reference proteome</keyword>
<evidence type="ECO:0000256" key="2">
    <source>
        <dbReference type="ARBA" id="ARBA00023315"/>
    </source>
</evidence>
<gene>
    <name evidence="5" type="ORF">ACE1CA_33925</name>
</gene>
<dbReference type="SUPFAM" id="SSF53901">
    <property type="entry name" value="Thiolase-like"/>
    <property type="match status" value="1"/>
</dbReference>
<dbReference type="Pfam" id="PF08545">
    <property type="entry name" value="ACP_syn_III"/>
    <property type="match status" value="1"/>
</dbReference>
<dbReference type="PANTHER" id="PTHR34069:SF2">
    <property type="entry name" value="BETA-KETOACYL-[ACYL-CARRIER-PROTEIN] SYNTHASE III"/>
    <property type="match status" value="1"/>
</dbReference>
<evidence type="ECO:0000259" key="3">
    <source>
        <dbReference type="Pfam" id="PF08541"/>
    </source>
</evidence>
<evidence type="ECO:0000259" key="4">
    <source>
        <dbReference type="Pfam" id="PF08545"/>
    </source>
</evidence>
<dbReference type="RefSeq" id="WP_413281785.1">
    <property type="nucleotide sequence ID" value="NZ_JBHFNT010000311.1"/>
</dbReference>
<organism evidence="5 6">
    <name type="scientific">Floridaenema evergladense BLCC-F167</name>
    <dbReference type="NCBI Taxonomy" id="3153639"/>
    <lineage>
        <taxon>Bacteria</taxon>
        <taxon>Bacillati</taxon>
        <taxon>Cyanobacteriota</taxon>
        <taxon>Cyanophyceae</taxon>
        <taxon>Oscillatoriophycideae</taxon>
        <taxon>Aerosakkonematales</taxon>
        <taxon>Aerosakkonemataceae</taxon>
        <taxon>Floridanema</taxon>
        <taxon>Floridanema evergladense</taxon>
    </lineage>
</organism>
<protein>
    <submittedName>
        <fullName evidence="5">3-oxoacyl-ACP synthase III family protein</fullName>
    </submittedName>
</protein>